<proteinExistence type="predicted"/>
<dbReference type="Proteomes" id="UP000334990">
    <property type="component" value="Unassembled WGS sequence"/>
</dbReference>
<keyword evidence="1" id="KW-0732">Signal</keyword>
<evidence type="ECO:0000256" key="1">
    <source>
        <dbReference type="SAM" id="SignalP"/>
    </source>
</evidence>
<keyword evidence="3" id="KW-1185">Reference proteome</keyword>
<accession>A0A5M3VN67</accession>
<dbReference type="RefSeq" id="WP_155334549.1">
    <property type="nucleotide sequence ID" value="NZ_BAAABN010000006.1"/>
</dbReference>
<evidence type="ECO:0000313" key="2">
    <source>
        <dbReference type="EMBL" id="GER98095.1"/>
    </source>
</evidence>
<sequence>MSRLKKQLSALVVGLVAATALSATVAAPAQAMPREVGVFEWCYIWETGYLGQCLRWL</sequence>
<feature type="signal peptide" evidence="1">
    <location>
        <begin position="1"/>
        <end position="31"/>
    </location>
</feature>
<feature type="chain" id="PRO_5024297457" evidence="1">
    <location>
        <begin position="32"/>
        <end position="57"/>
    </location>
</feature>
<dbReference type="EMBL" id="BLAD01000035">
    <property type="protein sequence ID" value="GER98095.1"/>
    <property type="molecule type" value="Genomic_DNA"/>
</dbReference>
<organism evidence="2 3">
    <name type="scientific">Acrocarpospora corrugata</name>
    <dbReference type="NCBI Taxonomy" id="35763"/>
    <lineage>
        <taxon>Bacteria</taxon>
        <taxon>Bacillati</taxon>
        <taxon>Actinomycetota</taxon>
        <taxon>Actinomycetes</taxon>
        <taxon>Streptosporangiales</taxon>
        <taxon>Streptosporangiaceae</taxon>
        <taxon>Acrocarpospora</taxon>
    </lineage>
</organism>
<gene>
    <name evidence="2" type="ORF">Acor_01570</name>
</gene>
<comment type="caution">
    <text evidence="2">The sequence shown here is derived from an EMBL/GenBank/DDBJ whole genome shotgun (WGS) entry which is preliminary data.</text>
</comment>
<protein>
    <submittedName>
        <fullName evidence="2">Uncharacterized protein</fullName>
    </submittedName>
</protein>
<name>A0A5M3VN67_9ACTN</name>
<evidence type="ECO:0000313" key="3">
    <source>
        <dbReference type="Proteomes" id="UP000334990"/>
    </source>
</evidence>
<reference evidence="2 3" key="1">
    <citation type="submission" date="2019-10" db="EMBL/GenBank/DDBJ databases">
        <title>Whole genome shotgun sequence of Acrocarpospora corrugata NBRC 13972.</title>
        <authorList>
            <person name="Ichikawa N."/>
            <person name="Kimura A."/>
            <person name="Kitahashi Y."/>
            <person name="Komaki H."/>
            <person name="Oguchi A."/>
        </authorList>
    </citation>
    <scope>NUCLEOTIDE SEQUENCE [LARGE SCALE GENOMIC DNA]</scope>
    <source>
        <strain evidence="2 3">NBRC 13972</strain>
    </source>
</reference>
<dbReference type="AlphaFoldDB" id="A0A5M3VN67"/>